<dbReference type="PANTHER" id="PTHR31547">
    <property type="entry name" value="MULTIVESICULAR BODY SUBUNIT 12B"/>
    <property type="match status" value="1"/>
</dbReference>
<evidence type="ECO:0000313" key="10">
    <source>
        <dbReference type="Ensembl" id="ENSGMOP00000031464.1"/>
    </source>
</evidence>
<keyword evidence="4" id="KW-0967">Endosome</keyword>
<evidence type="ECO:0000259" key="9">
    <source>
        <dbReference type="PROSITE" id="PS51498"/>
    </source>
</evidence>
<dbReference type="AlphaFoldDB" id="A0A8C5AGY2"/>
<dbReference type="GO" id="GO:0046755">
    <property type="term" value="P:viral budding"/>
    <property type="evidence" value="ECO:0007669"/>
    <property type="project" value="TreeGrafter"/>
</dbReference>
<dbReference type="InterPro" id="IPR023340">
    <property type="entry name" value="UMA"/>
</dbReference>
<reference evidence="10" key="1">
    <citation type="submission" date="2025-08" db="UniProtKB">
        <authorList>
            <consortium name="Ensembl"/>
        </authorList>
    </citation>
    <scope>IDENTIFICATION</scope>
</reference>
<evidence type="ECO:0000256" key="1">
    <source>
        <dbReference type="ARBA" id="ARBA00004633"/>
    </source>
</evidence>
<dbReference type="PANTHER" id="PTHR31547:SF1">
    <property type="entry name" value="MULTIVESICULAR BODY SUBUNIT 12B"/>
    <property type="match status" value="1"/>
</dbReference>
<dbReference type="GO" id="GO:0031902">
    <property type="term" value="C:late endosome membrane"/>
    <property type="evidence" value="ECO:0007669"/>
    <property type="project" value="UniProtKB-SubCell"/>
</dbReference>
<accession>A0A8C5AGY2</accession>
<keyword evidence="3" id="KW-0813">Transport</keyword>
<dbReference type="Pfam" id="PF10240">
    <property type="entry name" value="DUF2464"/>
    <property type="match status" value="1"/>
</dbReference>
<evidence type="ECO:0000256" key="7">
    <source>
        <dbReference type="SAM" id="MobiDB-lite"/>
    </source>
</evidence>
<evidence type="ECO:0000256" key="5">
    <source>
        <dbReference type="ARBA" id="ARBA00022927"/>
    </source>
</evidence>
<feature type="domain" description="MABP" evidence="9">
    <location>
        <begin position="14"/>
        <end position="194"/>
    </location>
</feature>
<keyword evidence="5" id="KW-0653">Protein transport</keyword>
<dbReference type="PROSITE" id="PS51498">
    <property type="entry name" value="MABP"/>
    <property type="match status" value="1"/>
</dbReference>
<dbReference type="Proteomes" id="UP000694546">
    <property type="component" value="Chromosome 6"/>
</dbReference>
<feature type="domain" description="UMA" evidence="8">
    <location>
        <begin position="239"/>
        <end position="288"/>
    </location>
</feature>
<comment type="subcellular location">
    <subcellularLocation>
        <location evidence="1">Late endosome membrane</location>
        <topology evidence="1">Peripheral membrane protein</topology>
    </subcellularLocation>
</comment>
<keyword evidence="6" id="KW-0472">Membrane</keyword>
<dbReference type="GO" id="GO:0015031">
    <property type="term" value="P:protein transport"/>
    <property type="evidence" value="ECO:0007669"/>
    <property type="project" value="UniProtKB-KW"/>
</dbReference>
<dbReference type="GeneTree" id="ENSGT00940000155945"/>
<dbReference type="GO" id="GO:0019075">
    <property type="term" value="P:virus maturation"/>
    <property type="evidence" value="ECO:0007669"/>
    <property type="project" value="TreeGrafter"/>
</dbReference>
<feature type="region of interest" description="Disordered" evidence="7">
    <location>
        <begin position="48"/>
        <end position="70"/>
    </location>
</feature>
<keyword evidence="11" id="KW-1185">Reference proteome</keyword>
<dbReference type="GO" id="GO:0042058">
    <property type="term" value="P:regulation of epidermal growth factor receptor signaling pathway"/>
    <property type="evidence" value="ECO:0007669"/>
    <property type="project" value="TreeGrafter"/>
</dbReference>
<evidence type="ECO:0000256" key="2">
    <source>
        <dbReference type="ARBA" id="ARBA00010432"/>
    </source>
</evidence>
<evidence type="ECO:0000259" key="8">
    <source>
        <dbReference type="PROSITE" id="PS51497"/>
    </source>
</evidence>
<protein>
    <submittedName>
        <fullName evidence="10">Multivesicular body subunit 12Bb</fullName>
    </submittedName>
</protein>
<dbReference type="GO" id="GO:0000813">
    <property type="term" value="C:ESCRT I complex"/>
    <property type="evidence" value="ECO:0007669"/>
    <property type="project" value="InterPro"/>
</dbReference>
<dbReference type="PROSITE" id="PS51497">
    <property type="entry name" value="UMA"/>
    <property type="match status" value="1"/>
</dbReference>
<dbReference type="InterPro" id="IPR018798">
    <property type="entry name" value="MVB12A/B"/>
</dbReference>
<comment type="similarity">
    <text evidence="2">Belongs to the MVB12 family.</text>
</comment>
<evidence type="ECO:0000256" key="4">
    <source>
        <dbReference type="ARBA" id="ARBA00022753"/>
    </source>
</evidence>
<evidence type="ECO:0000256" key="3">
    <source>
        <dbReference type="ARBA" id="ARBA00022448"/>
    </source>
</evidence>
<dbReference type="Gene3D" id="2.100.10.50">
    <property type="match status" value="1"/>
</dbReference>
<dbReference type="OMA" id="IQGKSKH"/>
<proteinExistence type="inferred from homology"/>
<evidence type="ECO:0000313" key="11">
    <source>
        <dbReference type="Proteomes" id="UP000694546"/>
    </source>
</evidence>
<gene>
    <name evidence="10" type="primary">mvb12bb</name>
</gene>
<reference evidence="10" key="2">
    <citation type="submission" date="2025-09" db="UniProtKB">
        <authorList>
            <consortium name="Ensembl"/>
        </authorList>
    </citation>
    <scope>IDENTIFICATION</scope>
</reference>
<organism evidence="10 11">
    <name type="scientific">Gadus morhua</name>
    <name type="common">Atlantic cod</name>
    <dbReference type="NCBI Taxonomy" id="8049"/>
    <lineage>
        <taxon>Eukaryota</taxon>
        <taxon>Metazoa</taxon>
        <taxon>Chordata</taxon>
        <taxon>Craniata</taxon>
        <taxon>Vertebrata</taxon>
        <taxon>Euteleostomi</taxon>
        <taxon>Actinopterygii</taxon>
        <taxon>Neopterygii</taxon>
        <taxon>Teleostei</taxon>
        <taxon>Neoteleostei</taxon>
        <taxon>Acanthomorphata</taxon>
        <taxon>Zeiogadaria</taxon>
        <taxon>Gadariae</taxon>
        <taxon>Gadiformes</taxon>
        <taxon>Gadoidei</taxon>
        <taxon>Gadidae</taxon>
        <taxon>Gadus</taxon>
    </lineage>
</organism>
<dbReference type="InterPro" id="IPR023341">
    <property type="entry name" value="MABP"/>
</dbReference>
<evidence type="ECO:0000256" key="6">
    <source>
        <dbReference type="ARBA" id="ARBA00023136"/>
    </source>
</evidence>
<dbReference type="Ensembl" id="ENSGMOT00000031789.1">
    <property type="protein sequence ID" value="ENSGMOP00000031464.1"/>
    <property type="gene ID" value="ENSGMOG00000006439.2"/>
</dbReference>
<sequence>MSDTLDPSRSPDLPEPIGSVGVVASLHKVPDGYQVRAEAVIKHPPLGWSFTSPPPTTPPHVRHPGQTHPHSPHALVAQTTDGGDADLWKDGLFKSKVTRYLCFTRKNQDSVVVDMKFIDLRDAMPMGFTPVLETLDTKEPALRKRRLCVKICPRASAQTVLYDIQVMGRSKLPRTHYNCIGELNNMSIWYSAGDLPPTQRGLPSIANKTKTSTASPATSAATRPHFEHQASGSYALSAMDGVPFTISERFNDAPKETQRVSLMGITIKSLAEVEEEFQYNFSTERSIAL</sequence>
<dbReference type="InterPro" id="IPR040297">
    <property type="entry name" value="MVB12B"/>
</dbReference>
<name>A0A8C5AGY2_GADMO</name>